<dbReference type="Pfam" id="PF22922">
    <property type="entry name" value="GAF_NLP"/>
    <property type="match status" value="2"/>
</dbReference>
<feature type="region of interest" description="Disordered" evidence="5">
    <location>
        <begin position="578"/>
        <end position="602"/>
    </location>
</feature>
<feature type="compositionally biased region" description="Low complexity" evidence="5">
    <location>
        <begin position="737"/>
        <end position="755"/>
    </location>
</feature>
<dbReference type="PROSITE" id="PS51745">
    <property type="entry name" value="PB1"/>
    <property type="match status" value="1"/>
</dbReference>
<evidence type="ECO:0000259" key="6">
    <source>
        <dbReference type="PROSITE" id="PS51519"/>
    </source>
</evidence>
<dbReference type="InterPro" id="IPR053793">
    <property type="entry name" value="PB1-like"/>
</dbReference>
<dbReference type="AlphaFoldDB" id="A0ABC8XSK9"/>
<dbReference type="CDD" id="cd06407">
    <property type="entry name" value="PB1_NLP"/>
    <property type="match status" value="1"/>
</dbReference>
<keyword evidence="9" id="KW-1185">Reference proteome</keyword>
<dbReference type="InterPro" id="IPR034891">
    <property type="entry name" value="PB1_NLP"/>
</dbReference>
<keyword evidence="1" id="KW-0805">Transcription regulation</keyword>
<dbReference type="InterPro" id="IPR045012">
    <property type="entry name" value="NLP"/>
</dbReference>
<dbReference type="InterPro" id="IPR055081">
    <property type="entry name" value="NLP1-9_GAF"/>
</dbReference>
<dbReference type="GO" id="GO:0003677">
    <property type="term" value="F:DNA binding"/>
    <property type="evidence" value="ECO:0007669"/>
    <property type="project" value="UniProtKB-KW"/>
</dbReference>
<evidence type="ECO:0000259" key="7">
    <source>
        <dbReference type="PROSITE" id="PS51745"/>
    </source>
</evidence>
<dbReference type="EMBL" id="OZ075125">
    <property type="protein sequence ID" value="CAL4928859.1"/>
    <property type="molecule type" value="Genomic_DNA"/>
</dbReference>
<evidence type="ECO:0000256" key="4">
    <source>
        <dbReference type="ARBA" id="ARBA00023242"/>
    </source>
</evidence>
<gene>
    <name evidence="8" type="ORF">URODEC1_LOCUS25455</name>
</gene>
<feature type="compositionally biased region" description="Polar residues" evidence="5">
    <location>
        <begin position="724"/>
        <end position="736"/>
    </location>
</feature>
<keyword evidence="3" id="KW-0804">Transcription</keyword>
<evidence type="ECO:0000256" key="1">
    <source>
        <dbReference type="ARBA" id="ARBA00023015"/>
    </source>
</evidence>
<proteinExistence type="predicted"/>
<dbReference type="Gene3D" id="3.10.20.90">
    <property type="entry name" value="Phosphatidylinositol 3-kinase Catalytic Subunit, Chain A, domain 1"/>
    <property type="match status" value="1"/>
</dbReference>
<feature type="domain" description="RWP-RK" evidence="6">
    <location>
        <begin position="589"/>
        <end position="675"/>
    </location>
</feature>
<dbReference type="Pfam" id="PF02042">
    <property type="entry name" value="RWP-RK"/>
    <property type="match status" value="1"/>
</dbReference>
<evidence type="ECO:0000313" key="8">
    <source>
        <dbReference type="EMBL" id="CAL4928859.1"/>
    </source>
</evidence>
<evidence type="ECO:0000256" key="5">
    <source>
        <dbReference type="SAM" id="MobiDB-lite"/>
    </source>
</evidence>
<organism evidence="8 9">
    <name type="scientific">Urochloa decumbens</name>
    <dbReference type="NCBI Taxonomy" id="240449"/>
    <lineage>
        <taxon>Eukaryota</taxon>
        <taxon>Viridiplantae</taxon>
        <taxon>Streptophyta</taxon>
        <taxon>Embryophyta</taxon>
        <taxon>Tracheophyta</taxon>
        <taxon>Spermatophyta</taxon>
        <taxon>Magnoliopsida</taxon>
        <taxon>Liliopsida</taxon>
        <taxon>Poales</taxon>
        <taxon>Poaceae</taxon>
        <taxon>PACMAD clade</taxon>
        <taxon>Panicoideae</taxon>
        <taxon>Panicodae</taxon>
        <taxon>Paniceae</taxon>
        <taxon>Melinidinae</taxon>
        <taxon>Urochloa</taxon>
    </lineage>
</organism>
<keyword evidence="2" id="KW-0238">DNA-binding</keyword>
<dbReference type="SMART" id="SM00666">
    <property type="entry name" value="PB1"/>
    <property type="match status" value="1"/>
</dbReference>
<dbReference type="PANTHER" id="PTHR32002">
    <property type="entry name" value="PROTEIN NLP8"/>
    <property type="match status" value="1"/>
</dbReference>
<name>A0ABC8XSK9_9POAL</name>
<feature type="domain" description="PB1" evidence="7">
    <location>
        <begin position="826"/>
        <end position="909"/>
    </location>
</feature>
<evidence type="ECO:0000256" key="3">
    <source>
        <dbReference type="ARBA" id="ARBA00023163"/>
    </source>
</evidence>
<dbReference type="InterPro" id="IPR000270">
    <property type="entry name" value="PB1_dom"/>
</dbReference>
<feature type="region of interest" description="Disordered" evidence="5">
    <location>
        <begin position="797"/>
        <end position="821"/>
    </location>
</feature>
<dbReference type="SUPFAM" id="SSF54277">
    <property type="entry name" value="CAD &amp; PB1 domains"/>
    <property type="match status" value="1"/>
</dbReference>
<evidence type="ECO:0000313" key="9">
    <source>
        <dbReference type="Proteomes" id="UP001497457"/>
    </source>
</evidence>
<dbReference type="PROSITE" id="PS51519">
    <property type="entry name" value="RWP_RK"/>
    <property type="match status" value="1"/>
</dbReference>
<dbReference type="InterPro" id="IPR003035">
    <property type="entry name" value="RWP-RK_dom"/>
</dbReference>
<dbReference type="Proteomes" id="UP001497457">
    <property type="component" value="Chromosome 15b"/>
</dbReference>
<reference evidence="8" key="1">
    <citation type="submission" date="2024-10" db="EMBL/GenBank/DDBJ databases">
        <authorList>
            <person name="Ryan C."/>
        </authorList>
    </citation>
    <scope>NUCLEOTIDE SEQUENCE [LARGE SCALE GENOMIC DNA]</scope>
</reference>
<feature type="region of interest" description="Disordered" evidence="5">
    <location>
        <begin position="708"/>
        <end position="761"/>
    </location>
</feature>
<accession>A0ABC8XSK9</accession>
<evidence type="ECO:0000256" key="2">
    <source>
        <dbReference type="ARBA" id="ARBA00023125"/>
    </source>
</evidence>
<feature type="region of interest" description="Disordered" evidence="5">
    <location>
        <begin position="68"/>
        <end position="96"/>
    </location>
</feature>
<sequence>MDQPAAQKDEDGLLGYAVMEDVAVGDMDLMEELFMAAPGFDFSDFSHPGPGASPGPCFSPLFDICSTTTTATPPAPPGDDDSPGPERGADAAATAAPPRRAWLFQPRQEVDATVKDRLRRALERIASLSQTQPGELLAQVWVPTVIGDRQVLTTCGQPFWLDSRNQRLANYRSVSMEYQFSADESARAQPLGLPGRVFVGRVPEWTPDVRYFSTEEYPRVRHAQFFDIRGSVALPIFEPRSRACLGVVELVMTTQKINYNAEIENICSALKEVDLRTTDVSSDPRANVSDASYRAVVPEIIDVLRTVCERHELPLAQTWIPCICQAKRGSRHSDEKFKCCVSTLDEACYVRDPNVKGFHQACSDHHLFRGEGVVGRAFGTNEPCFFPDITSYSKAQYPLSHHAKLFSLRAAVAIRLRSIKTGNLDYVLEFFLPVDCIESEEQRAMLNSLSVTIQQTCYTLRVVSLKEMVDEGSFETSTLTPEGFYDKPVRENLDEVCSNIGVPARTTSLETSEEVSSWIASLVDAQSKGAKEMDGDLPFGFSKQEDEGFSVTAGWHTSPVLGPKGSIFSGFKQHEEYEVKEPISSRDPSPSNLDKKVEKRRTKMEKTVSLEELRKHFAGSLKEAAKNLGVCPTTLKRICRQHGINRWPSRKIKKVGHSLKKLQMVIDSVHGAEGTVQLSSLYENFTKTTWSERELQGDGTYLLSEQKGHLEPSVPDRQCEGRFTSHTSGSNSLSPTCSQSSNSSLGCSSGSKSQQNSGAPQLAVKQEVFMEENQSSTLLKAAGHAELQMFTEERPVTLPRSHSQMHLSEQKPVENMSDMQKSKPDSLKIKAMYGEERCIFRLQPSWGFEKLKEEIVQRFGITQEMHVDLKYLDDESEWVLLTCDADLLECIDVYKSSSAQTVRILVNANVQPVLGPSFGQTGLS</sequence>
<protein>
    <submittedName>
        <fullName evidence="8">Uncharacterized protein</fullName>
    </submittedName>
</protein>
<dbReference type="Pfam" id="PF00564">
    <property type="entry name" value="PB1"/>
    <property type="match status" value="1"/>
</dbReference>
<keyword evidence="4" id="KW-0539">Nucleus</keyword>
<dbReference type="PANTHER" id="PTHR32002:SF44">
    <property type="entry name" value="PROTEIN NLP4"/>
    <property type="match status" value="1"/>
</dbReference>